<protein>
    <recommendedName>
        <fullName evidence="1">Dienelactone hydrolase domain-containing protein</fullName>
    </recommendedName>
</protein>
<dbReference type="PANTHER" id="PTHR46623">
    <property type="entry name" value="CARBOXYMETHYLENEBUTENOLIDASE-RELATED"/>
    <property type="match status" value="1"/>
</dbReference>
<organism evidence="2 3">
    <name type="scientific">Candidatus Viadribacter manganicus</name>
    <dbReference type="NCBI Taxonomy" id="1759059"/>
    <lineage>
        <taxon>Bacteria</taxon>
        <taxon>Pseudomonadati</taxon>
        <taxon>Pseudomonadota</taxon>
        <taxon>Alphaproteobacteria</taxon>
        <taxon>Hyphomonadales</taxon>
        <taxon>Hyphomonadaceae</taxon>
        <taxon>Candidatus Viadribacter</taxon>
    </lineage>
</organism>
<evidence type="ECO:0000313" key="2">
    <source>
        <dbReference type="EMBL" id="ANP46272.1"/>
    </source>
</evidence>
<dbReference type="PROSITE" id="PS51257">
    <property type="entry name" value="PROKAR_LIPOPROTEIN"/>
    <property type="match status" value="1"/>
</dbReference>
<dbReference type="GO" id="GO:0016787">
    <property type="term" value="F:hydrolase activity"/>
    <property type="evidence" value="ECO:0007669"/>
    <property type="project" value="InterPro"/>
</dbReference>
<accession>A0A1B1AI88</accession>
<reference evidence="2 3" key="1">
    <citation type="submission" date="2015-11" db="EMBL/GenBank/DDBJ databases">
        <title>Whole-Genome Sequence of Candidatus Oderbacter manganicum from the National Park Lower Oder Valley, Germany.</title>
        <authorList>
            <person name="Braun B."/>
            <person name="Liere K."/>
            <person name="Szewzyk U."/>
        </authorList>
    </citation>
    <scope>NUCLEOTIDE SEQUENCE [LARGE SCALE GENOMIC DNA]</scope>
    <source>
        <strain evidence="2 3">OTSz_A_272</strain>
    </source>
</reference>
<dbReference type="InterPro" id="IPR002925">
    <property type="entry name" value="Dienelactn_hydro"/>
</dbReference>
<dbReference type="FunCoup" id="A0A1B1AI88">
    <property type="interactions" value="352"/>
</dbReference>
<dbReference type="EMBL" id="CP013244">
    <property type="protein sequence ID" value="ANP46272.1"/>
    <property type="molecule type" value="Genomic_DNA"/>
</dbReference>
<feature type="domain" description="Dienelactone hydrolase" evidence="1">
    <location>
        <begin position="61"/>
        <end position="287"/>
    </location>
</feature>
<dbReference type="Gene3D" id="3.40.50.1820">
    <property type="entry name" value="alpha/beta hydrolase"/>
    <property type="match status" value="1"/>
</dbReference>
<evidence type="ECO:0000313" key="3">
    <source>
        <dbReference type="Proteomes" id="UP000092498"/>
    </source>
</evidence>
<proteinExistence type="predicted"/>
<dbReference type="InterPro" id="IPR029058">
    <property type="entry name" value="AB_hydrolase_fold"/>
</dbReference>
<name>A0A1B1AI88_9PROT</name>
<dbReference type="Proteomes" id="UP000092498">
    <property type="component" value="Chromosome"/>
</dbReference>
<dbReference type="SUPFAM" id="SSF53474">
    <property type="entry name" value="alpha/beta-Hydrolases"/>
    <property type="match status" value="1"/>
</dbReference>
<dbReference type="RefSeq" id="WP_066771014.1">
    <property type="nucleotide sequence ID" value="NZ_CP013244.1"/>
</dbReference>
<dbReference type="AlphaFoldDB" id="A0A1B1AI88"/>
<dbReference type="PANTHER" id="PTHR46623:SF6">
    <property type="entry name" value="ALPHA_BETA-HYDROLASES SUPERFAMILY PROTEIN"/>
    <property type="match status" value="1"/>
</dbReference>
<keyword evidence="3" id="KW-1185">Reference proteome</keyword>
<sequence>MKLDTPEGNFPPTRRTMAASLFFVGYATAAASSCASPVTTPSDELVVEDVHINGAGGYALPAYVARPSGRERHGAIIVVNEIFGIHDYIKDVCRRFAREGYVAIAPDYFDRAGDPAPMTDMTAIRDIVATANNEQVMGDTQGAIEWLKAQSSSNDRIGITGFCWGGTVVWMAAARFPDVKAGVAWYGRLVRPAPGSWGADEDRPWPYDIGGTLHTPVLGLYAENDRGIPLESVEQMRASLSAADNPSHSEIIVYPGVQHGFHADYRESYNAEAAADGWARCLAWFRANGVA</sequence>
<gene>
    <name evidence="2" type="ORF">ATE48_10265</name>
</gene>
<dbReference type="OrthoDB" id="9771666at2"/>
<dbReference type="STRING" id="1759059.ATE48_10265"/>
<dbReference type="KEGG" id="cbot:ATE48_10265"/>
<dbReference type="InParanoid" id="A0A1B1AI88"/>
<dbReference type="Pfam" id="PF01738">
    <property type="entry name" value="DLH"/>
    <property type="match status" value="1"/>
</dbReference>
<dbReference type="InterPro" id="IPR051049">
    <property type="entry name" value="Dienelactone_hydrolase-like"/>
</dbReference>
<evidence type="ECO:0000259" key="1">
    <source>
        <dbReference type="Pfam" id="PF01738"/>
    </source>
</evidence>